<evidence type="ECO:0000313" key="2">
    <source>
        <dbReference type="Proteomes" id="UP001341840"/>
    </source>
</evidence>
<keyword evidence="2" id="KW-1185">Reference proteome</keyword>
<name>A0ABU6QVM0_9FABA</name>
<proteinExistence type="predicted"/>
<comment type="caution">
    <text evidence="1">The sequence shown here is derived from an EMBL/GenBank/DDBJ whole genome shotgun (WGS) entry which is preliminary data.</text>
</comment>
<organism evidence="1 2">
    <name type="scientific">Stylosanthes scabra</name>
    <dbReference type="NCBI Taxonomy" id="79078"/>
    <lineage>
        <taxon>Eukaryota</taxon>
        <taxon>Viridiplantae</taxon>
        <taxon>Streptophyta</taxon>
        <taxon>Embryophyta</taxon>
        <taxon>Tracheophyta</taxon>
        <taxon>Spermatophyta</taxon>
        <taxon>Magnoliopsida</taxon>
        <taxon>eudicotyledons</taxon>
        <taxon>Gunneridae</taxon>
        <taxon>Pentapetalae</taxon>
        <taxon>rosids</taxon>
        <taxon>fabids</taxon>
        <taxon>Fabales</taxon>
        <taxon>Fabaceae</taxon>
        <taxon>Papilionoideae</taxon>
        <taxon>50 kb inversion clade</taxon>
        <taxon>dalbergioids sensu lato</taxon>
        <taxon>Dalbergieae</taxon>
        <taxon>Pterocarpus clade</taxon>
        <taxon>Stylosanthes</taxon>
    </lineage>
</organism>
<dbReference type="Proteomes" id="UP001341840">
    <property type="component" value="Unassembled WGS sequence"/>
</dbReference>
<protein>
    <submittedName>
        <fullName evidence="1">Uncharacterized protein</fullName>
    </submittedName>
</protein>
<accession>A0ABU6QVM0</accession>
<gene>
    <name evidence="1" type="ORF">PIB30_086917</name>
</gene>
<sequence>MAERHGRNHRWRSRRIYRILMPGRVVEVAGPFSDPAKLVISGRQREKGEESVGDNGVGEIEVGKERREIGLGVDEEGSESSRVKL</sequence>
<evidence type="ECO:0000313" key="1">
    <source>
        <dbReference type="EMBL" id="MED6115099.1"/>
    </source>
</evidence>
<dbReference type="EMBL" id="JASCZI010001509">
    <property type="protein sequence ID" value="MED6115099.1"/>
    <property type="molecule type" value="Genomic_DNA"/>
</dbReference>
<reference evidence="1 2" key="1">
    <citation type="journal article" date="2023" name="Plants (Basel)">
        <title>Bridging the Gap: Combining Genomics and Transcriptomics Approaches to Understand Stylosanthes scabra, an Orphan Legume from the Brazilian Caatinga.</title>
        <authorList>
            <person name="Ferreira-Neto J.R.C."/>
            <person name="da Silva M.D."/>
            <person name="Binneck E."/>
            <person name="de Melo N.F."/>
            <person name="da Silva R.H."/>
            <person name="de Melo A.L.T.M."/>
            <person name="Pandolfi V."/>
            <person name="Bustamante F.O."/>
            <person name="Brasileiro-Vidal A.C."/>
            <person name="Benko-Iseppon A.M."/>
        </authorList>
    </citation>
    <scope>NUCLEOTIDE SEQUENCE [LARGE SCALE GENOMIC DNA]</scope>
    <source>
        <tissue evidence="1">Leaves</tissue>
    </source>
</reference>